<evidence type="ECO:0000313" key="2">
    <source>
        <dbReference type="EMBL" id="QRC96946.1"/>
    </source>
</evidence>
<dbReference type="VEuPathDB" id="FungiDB:JI435_434300"/>
<evidence type="ECO:0000313" key="3">
    <source>
        <dbReference type="Proteomes" id="UP000663193"/>
    </source>
</evidence>
<dbReference type="AlphaFoldDB" id="A0A7U2I238"/>
<dbReference type="PROSITE" id="PS50297">
    <property type="entry name" value="ANK_REP_REGION"/>
    <property type="match status" value="1"/>
</dbReference>
<feature type="repeat" description="ANK" evidence="1">
    <location>
        <begin position="88"/>
        <end position="120"/>
    </location>
</feature>
<protein>
    <recommendedName>
        <fullName evidence="4">Ankyrin</fullName>
    </recommendedName>
</protein>
<dbReference type="PROSITE" id="PS50088">
    <property type="entry name" value="ANK_REPEAT"/>
    <property type="match status" value="1"/>
</dbReference>
<dbReference type="InterPro" id="IPR002110">
    <property type="entry name" value="Ankyrin_rpt"/>
</dbReference>
<keyword evidence="3" id="KW-1185">Reference proteome</keyword>
<dbReference type="Gene3D" id="1.25.40.20">
    <property type="entry name" value="Ankyrin repeat-containing domain"/>
    <property type="match status" value="1"/>
</dbReference>
<accession>A0A7U2I238</accession>
<dbReference type="Proteomes" id="UP000663193">
    <property type="component" value="Chromosome 6"/>
</dbReference>
<organism evidence="2 3">
    <name type="scientific">Phaeosphaeria nodorum (strain SN15 / ATCC MYA-4574 / FGSC 10173)</name>
    <name type="common">Glume blotch fungus</name>
    <name type="synonym">Parastagonospora nodorum</name>
    <dbReference type="NCBI Taxonomy" id="321614"/>
    <lineage>
        <taxon>Eukaryota</taxon>
        <taxon>Fungi</taxon>
        <taxon>Dikarya</taxon>
        <taxon>Ascomycota</taxon>
        <taxon>Pezizomycotina</taxon>
        <taxon>Dothideomycetes</taxon>
        <taxon>Pleosporomycetidae</taxon>
        <taxon>Pleosporales</taxon>
        <taxon>Pleosporineae</taxon>
        <taxon>Phaeosphaeriaceae</taxon>
        <taxon>Parastagonospora</taxon>
    </lineage>
</organism>
<reference evidence="3" key="1">
    <citation type="journal article" date="2021" name="BMC Genomics">
        <title>Chromosome-level genome assembly and manually-curated proteome of model necrotroph Parastagonospora nodorum Sn15 reveals a genome-wide trove of candidate effector homologs, and redundancy of virulence-related functions within an accessory chromosome.</title>
        <authorList>
            <person name="Bertazzoni S."/>
            <person name="Jones D.A.B."/>
            <person name="Phan H.T."/>
            <person name="Tan K.-C."/>
            <person name="Hane J.K."/>
        </authorList>
    </citation>
    <scope>NUCLEOTIDE SEQUENCE [LARGE SCALE GENOMIC DNA]</scope>
    <source>
        <strain evidence="3">SN15 / ATCC MYA-4574 / FGSC 10173)</strain>
    </source>
</reference>
<dbReference type="Pfam" id="PF00023">
    <property type="entry name" value="Ank"/>
    <property type="match status" value="1"/>
</dbReference>
<name>A0A7U2I238_PHANO</name>
<evidence type="ECO:0008006" key="4">
    <source>
        <dbReference type="Google" id="ProtNLM"/>
    </source>
</evidence>
<dbReference type="EMBL" id="CP069028">
    <property type="protein sequence ID" value="QRC96946.1"/>
    <property type="molecule type" value="Genomic_DNA"/>
</dbReference>
<proteinExistence type="predicted"/>
<evidence type="ECO:0000256" key="1">
    <source>
        <dbReference type="PROSITE-ProRule" id="PRU00023"/>
    </source>
</evidence>
<gene>
    <name evidence="2" type="ORF">JI435_434300</name>
</gene>
<dbReference type="OrthoDB" id="1722345at2759"/>
<dbReference type="SUPFAM" id="SSF48403">
    <property type="entry name" value="Ankyrin repeat"/>
    <property type="match status" value="1"/>
</dbReference>
<keyword evidence="1" id="KW-0040">ANK repeat</keyword>
<dbReference type="InterPro" id="IPR036770">
    <property type="entry name" value="Ankyrin_rpt-contain_sf"/>
</dbReference>
<sequence length="262" mass="28751">MSSQPYLEPAPKPNPDNRTVCFSWVLARANSDGWTFPGCAARGFEFASQLLELGVKWDPKTVQYASKTLRGAKWLIDEHFDVNTGFAGGSTILCLAVSYNKEDVIRFLLSIGANPNLGPPVYTGNNDMKARSLKDSPHILNTAAASSTPEIFALLLFHGASIKSSIPLHCAAGYERTLYNPPMISGIPMMKYLVDILGVDVNASDDVRVTAPDHLGQVGTPLDYAVRSVEMRKRGGYGREARKSTREDHFLPFPSYRVVTQV</sequence>
<dbReference type="SMART" id="SM00248">
    <property type="entry name" value="ANK"/>
    <property type="match status" value="2"/>
</dbReference>